<evidence type="ECO:0000313" key="3">
    <source>
        <dbReference type="Proteomes" id="UP000824120"/>
    </source>
</evidence>
<reference evidence="2 3" key="1">
    <citation type="submission" date="2020-09" db="EMBL/GenBank/DDBJ databases">
        <title>De no assembly of potato wild relative species, Solanum commersonii.</title>
        <authorList>
            <person name="Cho K."/>
        </authorList>
    </citation>
    <scope>NUCLEOTIDE SEQUENCE [LARGE SCALE GENOMIC DNA]</scope>
    <source>
        <strain evidence="2">LZ3.2</strain>
        <tissue evidence="2">Leaf</tissue>
    </source>
</reference>
<evidence type="ECO:0000256" key="1">
    <source>
        <dbReference type="SAM" id="MobiDB-lite"/>
    </source>
</evidence>
<proteinExistence type="predicted"/>
<gene>
    <name evidence="2" type="ORF">H5410_026945</name>
</gene>
<dbReference type="Proteomes" id="UP000824120">
    <property type="component" value="Chromosome 5"/>
</dbReference>
<sequence>MNLTCQPTTSAPDDTDDESDEDDYVSNRNCQFLLSKILQKSDGQRESDGQRGFVRRFFGFLKTKFPEKRRTVSFYLSLFWDFKNKISRKATDCVTL</sequence>
<organism evidence="2 3">
    <name type="scientific">Solanum commersonii</name>
    <name type="common">Commerson's wild potato</name>
    <name type="synonym">Commerson's nightshade</name>
    <dbReference type="NCBI Taxonomy" id="4109"/>
    <lineage>
        <taxon>Eukaryota</taxon>
        <taxon>Viridiplantae</taxon>
        <taxon>Streptophyta</taxon>
        <taxon>Embryophyta</taxon>
        <taxon>Tracheophyta</taxon>
        <taxon>Spermatophyta</taxon>
        <taxon>Magnoliopsida</taxon>
        <taxon>eudicotyledons</taxon>
        <taxon>Gunneridae</taxon>
        <taxon>Pentapetalae</taxon>
        <taxon>asterids</taxon>
        <taxon>lamiids</taxon>
        <taxon>Solanales</taxon>
        <taxon>Solanaceae</taxon>
        <taxon>Solanoideae</taxon>
        <taxon>Solaneae</taxon>
        <taxon>Solanum</taxon>
    </lineage>
</organism>
<feature type="region of interest" description="Disordered" evidence="1">
    <location>
        <begin position="1"/>
        <end position="23"/>
    </location>
</feature>
<keyword evidence="3" id="KW-1185">Reference proteome</keyword>
<comment type="caution">
    <text evidence="2">The sequence shown here is derived from an EMBL/GenBank/DDBJ whole genome shotgun (WGS) entry which is preliminary data.</text>
</comment>
<evidence type="ECO:0000313" key="2">
    <source>
        <dbReference type="EMBL" id="KAG5605453.1"/>
    </source>
</evidence>
<name>A0A9J5YZY0_SOLCO</name>
<feature type="compositionally biased region" description="Acidic residues" evidence="1">
    <location>
        <begin position="13"/>
        <end position="23"/>
    </location>
</feature>
<accession>A0A9J5YZY0</accession>
<dbReference type="EMBL" id="JACXVP010000005">
    <property type="protein sequence ID" value="KAG5605453.1"/>
    <property type="molecule type" value="Genomic_DNA"/>
</dbReference>
<dbReference type="AlphaFoldDB" id="A0A9J5YZY0"/>
<protein>
    <submittedName>
        <fullName evidence="2">Uncharacterized protein</fullName>
    </submittedName>
</protein>